<reference evidence="1" key="1">
    <citation type="submission" date="2014-11" db="EMBL/GenBank/DDBJ databases">
        <authorList>
            <person name="Amaro Gonzalez C."/>
        </authorList>
    </citation>
    <scope>NUCLEOTIDE SEQUENCE</scope>
</reference>
<organism evidence="1">
    <name type="scientific">Anguilla anguilla</name>
    <name type="common">European freshwater eel</name>
    <name type="synonym">Muraena anguilla</name>
    <dbReference type="NCBI Taxonomy" id="7936"/>
    <lineage>
        <taxon>Eukaryota</taxon>
        <taxon>Metazoa</taxon>
        <taxon>Chordata</taxon>
        <taxon>Craniata</taxon>
        <taxon>Vertebrata</taxon>
        <taxon>Euteleostomi</taxon>
        <taxon>Actinopterygii</taxon>
        <taxon>Neopterygii</taxon>
        <taxon>Teleostei</taxon>
        <taxon>Anguilliformes</taxon>
        <taxon>Anguillidae</taxon>
        <taxon>Anguilla</taxon>
    </lineage>
</organism>
<accession>A0A0E9R7K5</accession>
<evidence type="ECO:0000313" key="1">
    <source>
        <dbReference type="EMBL" id="JAH24455.1"/>
    </source>
</evidence>
<reference evidence="1" key="2">
    <citation type="journal article" date="2015" name="Fish Shellfish Immunol.">
        <title>Early steps in the European eel (Anguilla anguilla)-Vibrio vulnificus interaction in the gills: Role of the RtxA13 toxin.</title>
        <authorList>
            <person name="Callol A."/>
            <person name="Pajuelo D."/>
            <person name="Ebbesson L."/>
            <person name="Teles M."/>
            <person name="MacKenzie S."/>
            <person name="Amaro C."/>
        </authorList>
    </citation>
    <scope>NUCLEOTIDE SEQUENCE</scope>
</reference>
<dbReference type="EMBL" id="GBXM01084122">
    <property type="protein sequence ID" value="JAH24455.1"/>
    <property type="molecule type" value="Transcribed_RNA"/>
</dbReference>
<sequence>MITPLHCAN</sequence>
<protein>
    <submittedName>
        <fullName evidence="1">Uncharacterized protein</fullName>
    </submittedName>
</protein>
<proteinExistence type="predicted"/>
<name>A0A0E9R7K5_ANGAN</name>